<evidence type="ECO:0000256" key="10">
    <source>
        <dbReference type="ARBA" id="ARBA00023204"/>
    </source>
</evidence>
<name>A0A0L0HP63_SPIPD</name>
<dbReference type="InterPro" id="IPR027417">
    <property type="entry name" value="P-loop_NTPase"/>
</dbReference>
<dbReference type="AlphaFoldDB" id="A0A0L0HP63"/>
<comment type="subcellular location">
    <subcellularLocation>
        <location evidence="2">Chromosome</location>
    </subcellularLocation>
    <subcellularLocation>
        <location evidence="1">Nucleus</location>
    </subcellularLocation>
</comment>
<protein>
    <recommendedName>
        <fullName evidence="14">RecF/RecN/SMC N-terminal domain-containing protein</fullName>
    </recommendedName>
</protein>
<dbReference type="FunCoup" id="A0A0L0HP63">
    <property type="interactions" value="520"/>
</dbReference>
<dbReference type="InterPro" id="IPR003395">
    <property type="entry name" value="RecF/RecN/SMC_N"/>
</dbReference>
<evidence type="ECO:0000256" key="6">
    <source>
        <dbReference type="ARBA" id="ARBA00022763"/>
    </source>
</evidence>
<evidence type="ECO:0000256" key="12">
    <source>
        <dbReference type="SAM" id="Coils"/>
    </source>
</evidence>
<proteinExistence type="inferred from homology"/>
<dbReference type="InParanoid" id="A0A0L0HP63"/>
<evidence type="ECO:0000256" key="11">
    <source>
        <dbReference type="ARBA" id="ARBA00023242"/>
    </source>
</evidence>
<feature type="domain" description="RecF/RecN/SMC N-terminal" evidence="14">
    <location>
        <begin position="84"/>
        <end position="1093"/>
    </location>
</feature>
<dbReference type="GO" id="GO:0035861">
    <property type="term" value="C:site of double-strand break"/>
    <property type="evidence" value="ECO:0007669"/>
    <property type="project" value="TreeGrafter"/>
</dbReference>
<dbReference type="SUPFAM" id="SSF52540">
    <property type="entry name" value="P-loop containing nucleoside triphosphate hydrolases"/>
    <property type="match status" value="1"/>
</dbReference>
<evidence type="ECO:0000256" key="13">
    <source>
        <dbReference type="SAM" id="MobiDB-lite"/>
    </source>
</evidence>
<dbReference type="SUPFAM" id="SSF57997">
    <property type="entry name" value="Tropomyosin"/>
    <property type="match status" value="1"/>
</dbReference>
<dbReference type="GO" id="GO:0003684">
    <property type="term" value="F:damaged DNA binding"/>
    <property type="evidence" value="ECO:0007669"/>
    <property type="project" value="TreeGrafter"/>
</dbReference>
<feature type="region of interest" description="Disordered" evidence="13">
    <location>
        <begin position="1003"/>
        <end position="1033"/>
    </location>
</feature>
<evidence type="ECO:0000256" key="8">
    <source>
        <dbReference type="ARBA" id="ARBA00023054"/>
    </source>
</evidence>
<dbReference type="STRING" id="645134.A0A0L0HP63"/>
<keyword evidence="4" id="KW-0158">Chromosome</keyword>
<feature type="coiled-coil region" evidence="12">
    <location>
        <begin position="279"/>
        <end position="373"/>
    </location>
</feature>
<keyword evidence="6" id="KW-0227">DNA damage</keyword>
<feature type="coiled-coil region" evidence="12">
    <location>
        <begin position="708"/>
        <end position="742"/>
    </location>
</feature>
<dbReference type="OMA" id="FMCHRSL"/>
<keyword evidence="16" id="KW-1185">Reference proteome</keyword>
<dbReference type="eggNOG" id="KOG0250">
    <property type="taxonomic scope" value="Eukaryota"/>
</dbReference>
<dbReference type="RefSeq" id="XP_016610926.1">
    <property type="nucleotide sequence ID" value="XM_016750274.1"/>
</dbReference>
<evidence type="ECO:0000313" key="15">
    <source>
        <dbReference type="EMBL" id="KND02887.1"/>
    </source>
</evidence>
<keyword evidence="8 12" id="KW-0175">Coiled coil</keyword>
<dbReference type="Pfam" id="PF02463">
    <property type="entry name" value="SMC_N"/>
    <property type="match status" value="1"/>
</dbReference>
<evidence type="ECO:0000256" key="7">
    <source>
        <dbReference type="ARBA" id="ARBA00022840"/>
    </source>
</evidence>
<feature type="region of interest" description="Disordered" evidence="13">
    <location>
        <begin position="1"/>
        <end position="59"/>
    </location>
</feature>
<dbReference type="PANTHER" id="PTHR19306:SF6">
    <property type="entry name" value="STRUCTURAL MAINTENANCE OF CHROMOSOMES PROTEIN 6"/>
    <property type="match status" value="1"/>
</dbReference>
<dbReference type="OrthoDB" id="10072614at2759"/>
<dbReference type="EMBL" id="KQ257452">
    <property type="protein sequence ID" value="KND02887.1"/>
    <property type="molecule type" value="Genomic_DNA"/>
</dbReference>
<evidence type="ECO:0000313" key="16">
    <source>
        <dbReference type="Proteomes" id="UP000053201"/>
    </source>
</evidence>
<evidence type="ECO:0000259" key="14">
    <source>
        <dbReference type="Pfam" id="PF02463"/>
    </source>
</evidence>
<comment type="similarity">
    <text evidence="3">Belongs to the SMC family. SMC6 subfamily.</text>
</comment>
<dbReference type="GO" id="GO:0005524">
    <property type="term" value="F:ATP binding"/>
    <property type="evidence" value="ECO:0007669"/>
    <property type="project" value="UniProtKB-KW"/>
</dbReference>
<dbReference type="GO" id="GO:0003697">
    <property type="term" value="F:single-stranded DNA binding"/>
    <property type="evidence" value="ECO:0007669"/>
    <property type="project" value="TreeGrafter"/>
</dbReference>
<dbReference type="PANTHER" id="PTHR19306">
    <property type="entry name" value="STRUCTURAL MAINTENANCE OF CHROMOSOMES 5,6 SMC5, SMC6"/>
    <property type="match status" value="1"/>
</dbReference>
<dbReference type="Proteomes" id="UP000053201">
    <property type="component" value="Unassembled WGS sequence"/>
</dbReference>
<dbReference type="GO" id="GO:0030915">
    <property type="term" value="C:Smc5-Smc6 complex"/>
    <property type="evidence" value="ECO:0007669"/>
    <property type="project" value="TreeGrafter"/>
</dbReference>
<keyword evidence="11" id="KW-0539">Nucleus</keyword>
<evidence type="ECO:0000256" key="2">
    <source>
        <dbReference type="ARBA" id="ARBA00004286"/>
    </source>
</evidence>
<dbReference type="GO" id="GO:0005634">
    <property type="term" value="C:nucleus"/>
    <property type="evidence" value="ECO:0007669"/>
    <property type="project" value="UniProtKB-SubCell"/>
</dbReference>
<keyword evidence="5" id="KW-0547">Nucleotide-binding</keyword>
<gene>
    <name evidence="15" type="ORF">SPPG_01968</name>
</gene>
<keyword evidence="9" id="KW-0233">DNA recombination</keyword>
<dbReference type="GeneID" id="27685595"/>
<sequence length="1127" mass="128322">MVDMEDDDPPSSVPEAPSSPLYSNSGRTSAGKKRRPSVNDSGSRKKRRSHVDYDSASSNSDTESVIEEIFTKNGARELDGTGTVARVELVNFMCHKYLAVSFGRKINFIVGHNGSGKSAILTALAICLGGRATFTNRAGSLKEFLREGSQVGSVSVTLRNEGEDAYKPHEYGNTITIERKILREGSSTYRLKSAQGATISTKRDELVAICDHMQILANNPMTILTQDSARSFLANSTSVDKYNFFMNGTQLNQLSADYYMINESVSTIENVLQHKRQVLPEMKSSVKDLETTLKNLEQAKDLEEHVEHLKKQMAWAQIAEEEQEVEAKRKAAEKAQRKVDLVHTKISDCENALSDIGKEIDNLETQIAHQKQATQPLHEQKQQIVQEIMALRQRLMDFATEEQEMNTTVKTHRRNRDDFRRRIAEETKKTENDSRTTRKQQLTLISERETEKAVLEEKLRQLQLERDRVETAHGEATDRLREAQGRLRRFDADIRSCQERISGLSRQRTDRLAAFGPTMGNVVRMVEEYEQQGRWTGRKPIGPLGLHVKVLQDDFARVIESLLGNTLNSMAVENQEDLLTMQSILDRCRCPSNILKYSRRPIHFKNGEPDTQYLTVLRALEFDNDVVRDQLILQHHIEQMVLVQTRDEGNAITGKSFPRNVSGVFTIDCFSMGSRGGGLSTQSIVPYRGQPRLAADVSIFIRQEEAQINQLREEKAAWKPTVDQLEDQVAAVSQQRQRLRAEQVALHSDVGKKETEIRQMREDLVDDEESNIGALQEACKYEEDQIELILRQFEALEGQRREVQTAEASLKAQLATLEDERQIMVERHTALTNRVREAADKKVKYENDRTHWENQRIQYQEKLRQAQEELNVAEEQLAVDTEKCEQYCERVPVDKPADEIERDIRLCQARLKEIEKKHGSRDDVYHAYVTKKAAYAAAKREIQNTELLIREVKNSLQSRLNSWSSFRHYISIRAKTLFAELMRKRGYRGRLVLDHHGRSLELKVQKQDDGGTADGRTASSTSKDKDPRALSGGEKSFSTVCLLLALWESMGSPFRALDEFDVFMDAVNRRVSMKAMIDNAREQDRACQYIFITPQTMGNVPGLGGPDVRVHRLQDPERGQTRIAAGS</sequence>
<dbReference type="VEuPathDB" id="FungiDB:SPPG_01968"/>
<dbReference type="GO" id="GO:0000724">
    <property type="term" value="P:double-strand break repair via homologous recombination"/>
    <property type="evidence" value="ECO:0007669"/>
    <property type="project" value="TreeGrafter"/>
</dbReference>
<keyword evidence="7" id="KW-0067">ATP-binding</keyword>
<evidence type="ECO:0000256" key="1">
    <source>
        <dbReference type="ARBA" id="ARBA00004123"/>
    </source>
</evidence>
<dbReference type="Gene3D" id="3.40.50.300">
    <property type="entry name" value="P-loop containing nucleotide triphosphate hydrolases"/>
    <property type="match status" value="2"/>
</dbReference>
<feature type="coiled-coil region" evidence="12">
    <location>
        <begin position="409"/>
        <end position="500"/>
    </location>
</feature>
<keyword evidence="10" id="KW-0234">DNA repair</keyword>
<reference evidence="15 16" key="1">
    <citation type="submission" date="2009-08" db="EMBL/GenBank/DDBJ databases">
        <title>The Genome Sequence of Spizellomyces punctatus strain DAOM BR117.</title>
        <authorList>
            <consortium name="The Broad Institute Genome Sequencing Platform"/>
            <person name="Russ C."/>
            <person name="Cuomo C."/>
            <person name="Shea T."/>
            <person name="Young S.K."/>
            <person name="Zeng Q."/>
            <person name="Koehrsen M."/>
            <person name="Haas B."/>
            <person name="Borodovsky M."/>
            <person name="Guigo R."/>
            <person name="Alvarado L."/>
            <person name="Berlin A."/>
            <person name="Bochicchio J."/>
            <person name="Borenstein D."/>
            <person name="Chapman S."/>
            <person name="Chen Z."/>
            <person name="Engels R."/>
            <person name="Freedman E."/>
            <person name="Gellesch M."/>
            <person name="Goldberg J."/>
            <person name="Griggs A."/>
            <person name="Gujja S."/>
            <person name="Heiman D."/>
            <person name="Hepburn T."/>
            <person name="Howarth C."/>
            <person name="Jen D."/>
            <person name="Larson L."/>
            <person name="Lewis B."/>
            <person name="Mehta T."/>
            <person name="Park D."/>
            <person name="Pearson M."/>
            <person name="Roberts A."/>
            <person name="Saif S."/>
            <person name="Shenoy N."/>
            <person name="Sisk P."/>
            <person name="Stolte C."/>
            <person name="Sykes S."/>
            <person name="Thomson T."/>
            <person name="Walk T."/>
            <person name="White J."/>
            <person name="Yandava C."/>
            <person name="Burger G."/>
            <person name="Gray M.W."/>
            <person name="Holland P.W.H."/>
            <person name="King N."/>
            <person name="Lang F.B.F."/>
            <person name="Roger A.J."/>
            <person name="Ruiz-Trillo I."/>
            <person name="Lander E."/>
            <person name="Nusbaum C."/>
        </authorList>
    </citation>
    <scope>NUCLEOTIDE SEQUENCE [LARGE SCALE GENOMIC DNA]</scope>
    <source>
        <strain evidence="15 16">DAOM BR117</strain>
    </source>
</reference>
<evidence type="ECO:0000256" key="9">
    <source>
        <dbReference type="ARBA" id="ARBA00023172"/>
    </source>
</evidence>
<evidence type="ECO:0000256" key="3">
    <source>
        <dbReference type="ARBA" id="ARBA00006793"/>
    </source>
</evidence>
<evidence type="ECO:0000256" key="5">
    <source>
        <dbReference type="ARBA" id="ARBA00022741"/>
    </source>
</evidence>
<feature type="coiled-coil region" evidence="12">
    <location>
        <begin position="800"/>
        <end position="955"/>
    </location>
</feature>
<organism evidence="15 16">
    <name type="scientific">Spizellomyces punctatus (strain DAOM BR117)</name>
    <dbReference type="NCBI Taxonomy" id="645134"/>
    <lineage>
        <taxon>Eukaryota</taxon>
        <taxon>Fungi</taxon>
        <taxon>Fungi incertae sedis</taxon>
        <taxon>Chytridiomycota</taxon>
        <taxon>Chytridiomycota incertae sedis</taxon>
        <taxon>Chytridiomycetes</taxon>
        <taxon>Spizellomycetales</taxon>
        <taxon>Spizellomycetaceae</taxon>
        <taxon>Spizellomyces</taxon>
    </lineage>
</organism>
<evidence type="ECO:0000256" key="4">
    <source>
        <dbReference type="ARBA" id="ARBA00022454"/>
    </source>
</evidence>
<accession>A0A0L0HP63</accession>